<dbReference type="InterPro" id="IPR006573">
    <property type="entry name" value="NHR_dom"/>
</dbReference>
<dbReference type="InterPro" id="IPR037962">
    <property type="entry name" value="Neuralized"/>
</dbReference>
<sequence length="272" mass="29776">MVNKRSSNNSETSHRCGRTCLGPLTFHCQAVGDKVRLSEGGRLAERAAHTFKNGLVFSSRPLRVNERIRLKVEKDTFSWHGALRVGFTTVPPAARSLPCMAIPNLTDTPGHWAAPVHDSYCSVGSELQFWVTSGGSVYVANKSGMQHKILEGVDLSRPLWAMIDIYGQTCSVFLLGSEKGDLFTRRSCPAPKRLTSPDVDIGTGFISDVLSPIGNSKEHASSLETADDVCVVCMVKKATFTLCCGHRCLCDLCIPRVVQQFGTCPLCRMEIR</sequence>
<dbReference type="Ensembl" id="ENSATET00000034153.3">
    <property type="protein sequence ID" value="ENSATEP00000033664.2"/>
    <property type="gene ID" value="ENSATEG00000023181.3"/>
</dbReference>
<accession>A0A3Q1JS21</accession>
<proteinExistence type="predicted"/>
<dbReference type="Gene3D" id="2.60.120.920">
    <property type="match status" value="1"/>
</dbReference>
<dbReference type="PANTHER" id="PTHR12429:SF36">
    <property type="entry name" value="E3 UBIQUITIN-PROTEIN LIGASE NEURL3"/>
    <property type="match status" value="1"/>
</dbReference>
<dbReference type="GO" id="GO:0070086">
    <property type="term" value="P:ubiquitin-dependent endocytosis"/>
    <property type="evidence" value="ECO:0007669"/>
    <property type="project" value="TreeGrafter"/>
</dbReference>
<reference evidence="8" key="2">
    <citation type="submission" date="2025-08" db="UniProtKB">
        <authorList>
            <consortium name="Ensembl"/>
        </authorList>
    </citation>
    <scope>IDENTIFICATION</scope>
</reference>
<protein>
    <submittedName>
        <fullName evidence="8">Uncharacterized protein</fullName>
    </submittedName>
</protein>
<dbReference type="InParanoid" id="A0A3Q1JS21"/>
<dbReference type="SMART" id="SM00588">
    <property type="entry name" value="NEUZ"/>
    <property type="match status" value="1"/>
</dbReference>
<evidence type="ECO:0000313" key="9">
    <source>
        <dbReference type="Proteomes" id="UP000265040"/>
    </source>
</evidence>
<organism evidence="8 9">
    <name type="scientific">Anabas testudineus</name>
    <name type="common">Climbing perch</name>
    <name type="synonym">Anthias testudineus</name>
    <dbReference type="NCBI Taxonomy" id="64144"/>
    <lineage>
        <taxon>Eukaryota</taxon>
        <taxon>Metazoa</taxon>
        <taxon>Chordata</taxon>
        <taxon>Craniata</taxon>
        <taxon>Vertebrata</taxon>
        <taxon>Euteleostomi</taxon>
        <taxon>Actinopterygii</taxon>
        <taxon>Neopterygii</taxon>
        <taxon>Teleostei</taxon>
        <taxon>Neoteleostei</taxon>
        <taxon>Acanthomorphata</taxon>
        <taxon>Anabantaria</taxon>
        <taxon>Anabantiformes</taxon>
        <taxon>Anabantoidei</taxon>
        <taxon>Anabantidae</taxon>
        <taxon>Anabas</taxon>
    </lineage>
</organism>
<dbReference type="PROSITE" id="PS50089">
    <property type="entry name" value="ZF_RING_2"/>
    <property type="match status" value="1"/>
</dbReference>
<keyword evidence="9" id="KW-1185">Reference proteome</keyword>
<feature type="domain" description="RING-type" evidence="6">
    <location>
        <begin position="230"/>
        <end position="268"/>
    </location>
</feature>
<dbReference type="SUPFAM" id="SSF57850">
    <property type="entry name" value="RING/U-box"/>
    <property type="match status" value="1"/>
</dbReference>
<dbReference type="Proteomes" id="UP000265040">
    <property type="component" value="Chromosome 9"/>
</dbReference>
<evidence type="ECO:0000256" key="2">
    <source>
        <dbReference type="ARBA" id="ARBA00022737"/>
    </source>
</evidence>
<keyword evidence="2" id="KW-0677">Repeat</keyword>
<dbReference type="InterPro" id="IPR001841">
    <property type="entry name" value="Znf_RING"/>
</dbReference>
<reference evidence="8" key="1">
    <citation type="submission" date="2021-04" db="EMBL/GenBank/DDBJ databases">
        <authorList>
            <consortium name="Wellcome Sanger Institute Data Sharing"/>
        </authorList>
    </citation>
    <scope>NUCLEOTIDE SEQUENCE [LARGE SCALE GENOMIC DNA]</scope>
</reference>
<keyword evidence="4" id="KW-0862">Zinc</keyword>
<dbReference type="InterPro" id="IPR013083">
    <property type="entry name" value="Znf_RING/FYVE/PHD"/>
</dbReference>
<keyword evidence="3 5" id="KW-0863">Zinc-finger</keyword>
<feature type="domain" description="NHR" evidence="7">
    <location>
        <begin position="23"/>
        <end position="177"/>
    </location>
</feature>
<evidence type="ECO:0000256" key="5">
    <source>
        <dbReference type="PROSITE-ProRule" id="PRU00175"/>
    </source>
</evidence>
<dbReference type="Pfam" id="PF13920">
    <property type="entry name" value="zf-C3HC4_3"/>
    <property type="match status" value="1"/>
</dbReference>
<dbReference type="GO" id="GO:0008270">
    <property type="term" value="F:zinc ion binding"/>
    <property type="evidence" value="ECO:0007669"/>
    <property type="project" value="UniProtKB-KW"/>
</dbReference>
<dbReference type="GO" id="GO:0005769">
    <property type="term" value="C:early endosome"/>
    <property type="evidence" value="ECO:0007669"/>
    <property type="project" value="TreeGrafter"/>
</dbReference>
<keyword evidence="1" id="KW-0479">Metal-binding</keyword>
<evidence type="ECO:0000256" key="3">
    <source>
        <dbReference type="ARBA" id="ARBA00022771"/>
    </source>
</evidence>
<evidence type="ECO:0000313" key="8">
    <source>
        <dbReference type="Ensembl" id="ENSATEP00000033664.2"/>
    </source>
</evidence>
<dbReference type="AlphaFoldDB" id="A0A3Q1JS21"/>
<name>A0A3Q1JS21_ANATE</name>
<evidence type="ECO:0000259" key="7">
    <source>
        <dbReference type="PROSITE" id="PS51065"/>
    </source>
</evidence>
<reference evidence="8" key="3">
    <citation type="submission" date="2025-09" db="UniProtKB">
        <authorList>
            <consortium name="Ensembl"/>
        </authorList>
    </citation>
    <scope>IDENTIFICATION</scope>
</reference>
<dbReference type="FunFam" id="2.60.120.920:FF:000005">
    <property type="entry name" value="Putative E3 ubiquitin-protein ligase NEURL1B"/>
    <property type="match status" value="1"/>
</dbReference>
<evidence type="ECO:0000256" key="1">
    <source>
        <dbReference type="ARBA" id="ARBA00022723"/>
    </source>
</evidence>
<dbReference type="PANTHER" id="PTHR12429">
    <property type="entry name" value="NEURALIZED"/>
    <property type="match status" value="1"/>
</dbReference>
<dbReference type="RefSeq" id="XP_026198377.1">
    <property type="nucleotide sequence ID" value="XM_026342592.1"/>
</dbReference>
<dbReference type="Pfam" id="PF07177">
    <property type="entry name" value="Neuralized"/>
    <property type="match status" value="1"/>
</dbReference>
<evidence type="ECO:0000256" key="4">
    <source>
        <dbReference type="ARBA" id="ARBA00022833"/>
    </source>
</evidence>
<dbReference type="PROSITE" id="PS51065">
    <property type="entry name" value="NHR"/>
    <property type="match status" value="1"/>
</dbReference>
<dbReference type="GeneTree" id="ENSGT00940000157079"/>
<dbReference type="GeneID" id="113150192"/>
<evidence type="ECO:0000259" key="6">
    <source>
        <dbReference type="PROSITE" id="PS50089"/>
    </source>
</evidence>
<dbReference type="OrthoDB" id="6078042at2759"/>
<dbReference type="STRING" id="64144.ENSATEP00000033664"/>
<dbReference type="InterPro" id="IPR043136">
    <property type="entry name" value="B30.2/SPRY_sf"/>
</dbReference>
<dbReference type="GO" id="GO:0061630">
    <property type="term" value="F:ubiquitin protein ligase activity"/>
    <property type="evidence" value="ECO:0007669"/>
    <property type="project" value="TreeGrafter"/>
</dbReference>
<dbReference type="Gene3D" id="3.30.40.10">
    <property type="entry name" value="Zinc/RING finger domain, C3HC4 (zinc finger)"/>
    <property type="match status" value="1"/>
</dbReference>